<dbReference type="AlphaFoldDB" id="A0A0A2C4J0"/>
<comment type="caution">
    <text evidence="1">The sequence shown here is derived from an EMBL/GenBank/DDBJ whole genome shotgun (WGS) entry which is preliminary data.</text>
</comment>
<dbReference type="RefSeq" id="WP_152559079.1">
    <property type="nucleotide sequence ID" value="NZ_CP138967.1"/>
</dbReference>
<proteinExistence type="predicted"/>
<dbReference type="InterPro" id="IPR022240">
    <property type="entry name" value="DUF3764"/>
</dbReference>
<dbReference type="Proteomes" id="UP000030392">
    <property type="component" value="Unassembled WGS sequence"/>
</dbReference>
<organism evidence="1 2">
    <name type="scientific">Prochlorococcus marinus str. PAC1</name>
    <dbReference type="NCBI Taxonomy" id="59924"/>
    <lineage>
        <taxon>Bacteria</taxon>
        <taxon>Bacillati</taxon>
        <taxon>Cyanobacteriota</taxon>
        <taxon>Cyanophyceae</taxon>
        <taxon>Synechococcales</taxon>
        <taxon>Prochlorococcaceae</taxon>
        <taxon>Prochlorococcus</taxon>
    </lineage>
</organism>
<accession>A0A0A2C4J0</accession>
<sequence>MVETTVCTFDVNVPYDEWVKKFDNAEAPARSAKGIKLIIRGASKDNPEKAIVVVQAL</sequence>
<dbReference type="EMBL" id="JNAX01000008">
    <property type="protein sequence ID" value="KGG21243.1"/>
    <property type="molecule type" value="Genomic_DNA"/>
</dbReference>
<evidence type="ECO:0000313" key="1">
    <source>
        <dbReference type="EMBL" id="KGG21243.1"/>
    </source>
</evidence>
<protein>
    <submittedName>
        <fullName evidence="1">Uncharacterized protein</fullName>
    </submittedName>
</protein>
<gene>
    <name evidence="1" type="ORF">EV03_0661</name>
</gene>
<reference evidence="2" key="1">
    <citation type="journal article" date="2014" name="Sci. Data">
        <title>Genomes of diverse isolates of the marine cyanobacterium Prochlorococcus.</title>
        <authorList>
            <person name="Biller S."/>
            <person name="Berube P."/>
            <person name="Thompson J."/>
            <person name="Kelly L."/>
            <person name="Roggensack S."/>
            <person name="Awad L."/>
            <person name="Roache-Johnson K."/>
            <person name="Ding H."/>
            <person name="Giovannoni S.J."/>
            <person name="Moore L.R."/>
            <person name="Chisholm S.W."/>
        </authorList>
    </citation>
    <scope>NUCLEOTIDE SEQUENCE [LARGE SCALE GENOMIC DNA]</scope>
    <source>
        <strain evidence="2">PAC1</strain>
    </source>
</reference>
<evidence type="ECO:0000313" key="2">
    <source>
        <dbReference type="Proteomes" id="UP000030392"/>
    </source>
</evidence>
<name>A0A0A2C4J0_PROMR</name>
<dbReference type="Pfam" id="PF12594">
    <property type="entry name" value="DUF3764"/>
    <property type="match status" value="1"/>
</dbReference>